<feature type="signal peptide" evidence="2">
    <location>
        <begin position="1"/>
        <end position="16"/>
    </location>
</feature>
<accession>A0A6A5RE64</accession>
<gene>
    <name evidence="3" type="ORF">M421DRAFT_422539</name>
</gene>
<name>A0A6A5RE64_9PLEO</name>
<feature type="region of interest" description="Disordered" evidence="1">
    <location>
        <begin position="49"/>
        <end position="78"/>
    </location>
</feature>
<proteinExistence type="predicted"/>
<evidence type="ECO:0008006" key="5">
    <source>
        <dbReference type="Google" id="ProtNLM"/>
    </source>
</evidence>
<keyword evidence="4" id="KW-1185">Reference proteome</keyword>
<dbReference type="Proteomes" id="UP000800082">
    <property type="component" value="Unassembled WGS sequence"/>
</dbReference>
<evidence type="ECO:0000313" key="4">
    <source>
        <dbReference type="Proteomes" id="UP000800082"/>
    </source>
</evidence>
<dbReference type="AlphaFoldDB" id="A0A6A5RE64"/>
<evidence type="ECO:0000256" key="1">
    <source>
        <dbReference type="SAM" id="MobiDB-lite"/>
    </source>
</evidence>
<sequence>MMCDMALSALASCILALPRHVQYRLCTGFATHVSIQHAMDAQPKEVCQDRQEFHAATPAKKRPAEDDLPNISKRRCLG</sequence>
<dbReference type="GeneID" id="54350867"/>
<evidence type="ECO:0000256" key="2">
    <source>
        <dbReference type="SAM" id="SignalP"/>
    </source>
</evidence>
<dbReference type="RefSeq" id="XP_033446817.1">
    <property type="nucleotide sequence ID" value="XM_033593199.1"/>
</dbReference>
<reference evidence="3" key="1">
    <citation type="journal article" date="2020" name="Stud. Mycol.">
        <title>101 Dothideomycetes genomes: a test case for predicting lifestyles and emergence of pathogens.</title>
        <authorList>
            <person name="Haridas S."/>
            <person name="Albert R."/>
            <person name="Binder M."/>
            <person name="Bloem J."/>
            <person name="Labutti K."/>
            <person name="Salamov A."/>
            <person name="Andreopoulos B."/>
            <person name="Baker S."/>
            <person name="Barry K."/>
            <person name="Bills G."/>
            <person name="Bluhm B."/>
            <person name="Cannon C."/>
            <person name="Castanera R."/>
            <person name="Culley D."/>
            <person name="Daum C."/>
            <person name="Ezra D."/>
            <person name="Gonzalez J."/>
            <person name="Henrissat B."/>
            <person name="Kuo A."/>
            <person name="Liang C."/>
            <person name="Lipzen A."/>
            <person name="Lutzoni F."/>
            <person name="Magnuson J."/>
            <person name="Mondo S."/>
            <person name="Nolan M."/>
            <person name="Ohm R."/>
            <person name="Pangilinan J."/>
            <person name="Park H.-J."/>
            <person name="Ramirez L."/>
            <person name="Alfaro M."/>
            <person name="Sun H."/>
            <person name="Tritt A."/>
            <person name="Yoshinaga Y."/>
            <person name="Zwiers L.-H."/>
            <person name="Turgeon B."/>
            <person name="Goodwin S."/>
            <person name="Spatafora J."/>
            <person name="Crous P."/>
            <person name="Grigoriev I."/>
        </authorList>
    </citation>
    <scope>NUCLEOTIDE SEQUENCE</scope>
    <source>
        <strain evidence="3">CBS 183.55</strain>
    </source>
</reference>
<evidence type="ECO:0000313" key="3">
    <source>
        <dbReference type="EMBL" id="KAF1926565.1"/>
    </source>
</evidence>
<feature type="chain" id="PRO_5025492888" description="Secreted protein" evidence="2">
    <location>
        <begin position="17"/>
        <end position="78"/>
    </location>
</feature>
<protein>
    <recommendedName>
        <fullName evidence="5">Secreted protein</fullName>
    </recommendedName>
</protein>
<keyword evidence="2" id="KW-0732">Signal</keyword>
<dbReference type="EMBL" id="ML978976">
    <property type="protein sequence ID" value="KAF1926565.1"/>
    <property type="molecule type" value="Genomic_DNA"/>
</dbReference>
<organism evidence="3 4">
    <name type="scientific">Didymella exigua CBS 183.55</name>
    <dbReference type="NCBI Taxonomy" id="1150837"/>
    <lineage>
        <taxon>Eukaryota</taxon>
        <taxon>Fungi</taxon>
        <taxon>Dikarya</taxon>
        <taxon>Ascomycota</taxon>
        <taxon>Pezizomycotina</taxon>
        <taxon>Dothideomycetes</taxon>
        <taxon>Pleosporomycetidae</taxon>
        <taxon>Pleosporales</taxon>
        <taxon>Pleosporineae</taxon>
        <taxon>Didymellaceae</taxon>
        <taxon>Didymella</taxon>
    </lineage>
</organism>